<feature type="compositionally biased region" description="Basic residues" evidence="1">
    <location>
        <begin position="346"/>
        <end position="357"/>
    </location>
</feature>
<feature type="compositionally biased region" description="Polar residues" evidence="1">
    <location>
        <begin position="251"/>
        <end position="267"/>
    </location>
</feature>
<proteinExistence type="predicted"/>
<comment type="caution">
    <text evidence="2">The sequence shown here is derived from an EMBL/GenBank/DDBJ whole genome shotgun (WGS) entry which is preliminary data.</text>
</comment>
<feature type="compositionally biased region" description="Polar residues" evidence="1">
    <location>
        <begin position="716"/>
        <end position="728"/>
    </location>
</feature>
<accession>A0A8H5FJT5</accession>
<dbReference type="OrthoDB" id="10385593at2759"/>
<dbReference type="Proteomes" id="UP000541558">
    <property type="component" value="Unassembled WGS sequence"/>
</dbReference>
<feature type="region of interest" description="Disordered" evidence="1">
    <location>
        <begin position="148"/>
        <end position="362"/>
    </location>
</feature>
<feature type="compositionally biased region" description="Pro residues" evidence="1">
    <location>
        <begin position="283"/>
        <end position="294"/>
    </location>
</feature>
<gene>
    <name evidence="2" type="ORF">D9611_008697</name>
</gene>
<feature type="region of interest" description="Disordered" evidence="1">
    <location>
        <begin position="691"/>
        <end position="736"/>
    </location>
</feature>
<evidence type="ECO:0000313" key="2">
    <source>
        <dbReference type="EMBL" id="KAF5338998.1"/>
    </source>
</evidence>
<name>A0A8H5FJT5_9AGAR</name>
<sequence length="761" mass="81187">MAGGCSQDKKRKKKSGPEGSQSKKKKQDYTGDTEGSDWSPSSPVEPCRNARSGPGPSTSAAAQAAASKRTRRDGTPEAATSDSDTPLTLFAHLPTSQRRAEAKNLKGRRDRGVQPSASTASISANGTTIAACVAARWTGGQKLVNCGSYELNSDGEDVEEVRRRNRRKAPEIISLVSDSDDEQPPPKKARVSRPRATSLLKSPIHIPTSSSSPSREPSPANDHWYAPHDASPFQASQNSPNLVDEPIAKPNDNSPSRKPSNTRSPSSDPVVAPTEDVLSIQPPINPLSNPPSPPKNVLAAPVEDIRILSTPPSPREGEQEESAEAYEPGQLQAKYDAMLHETLERHRGKPPPRRRRRAWIDPPTRRSFDITYSDGFQVDTIPLNTPRFFSRTVGKAWDESHLEEASVRVSTSSMFQEDGPHLHADEGQNSLTRLMAGQHGESDESGCDAAFTSPTITPGVDLGISVQSPSAVYDYEDIQPPSQEQAASMSSPERAMTEETDTFMASAGDSSEGSPEPEMASAGNGSVASWEPEVPFPVEQEEIARTLPLSPSQEAVELGGSMEVEPLPVVEHPSIDKSPSPAHAFDEVKASAEGEGAMVEALHPVKTSGAPSPSFEGIPAKTPLGGVHVDSAALPQTSPSNQLTATRSRRLVAEEVKALKERQVSKPADNKVNEVAIAFLLGMLAAVRKSNTEEESAIPPQTLSRDSSTTLTSQSADSSGPSTPTDQASLGYGADGTMKVSDTAALDEFMEMASLELAYPD</sequence>
<feature type="compositionally biased region" description="Low complexity" evidence="1">
    <location>
        <begin position="50"/>
        <end position="67"/>
    </location>
</feature>
<feature type="compositionally biased region" description="Polar residues" evidence="1">
    <location>
        <begin position="115"/>
        <end position="125"/>
    </location>
</feature>
<dbReference type="AlphaFoldDB" id="A0A8H5FJT5"/>
<evidence type="ECO:0000256" key="1">
    <source>
        <dbReference type="SAM" id="MobiDB-lite"/>
    </source>
</evidence>
<evidence type="ECO:0000313" key="3">
    <source>
        <dbReference type="Proteomes" id="UP000541558"/>
    </source>
</evidence>
<feature type="region of interest" description="Disordered" evidence="1">
    <location>
        <begin position="1"/>
        <end position="125"/>
    </location>
</feature>
<feature type="compositionally biased region" description="Low complexity" evidence="1">
    <location>
        <begin position="202"/>
        <end position="219"/>
    </location>
</feature>
<reference evidence="2 3" key="1">
    <citation type="journal article" date="2020" name="ISME J.">
        <title>Uncovering the hidden diversity of litter-decomposition mechanisms in mushroom-forming fungi.</title>
        <authorList>
            <person name="Floudas D."/>
            <person name="Bentzer J."/>
            <person name="Ahren D."/>
            <person name="Johansson T."/>
            <person name="Persson P."/>
            <person name="Tunlid A."/>
        </authorList>
    </citation>
    <scope>NUCLEOTIDE SEQUENCE [LARGE SCALE GENOMIC DNA]</scope>
    <source>
        <strain evidence="2 3">CBS 175.51</strain>
    </source>
</reference>
<feature type="region of interest" description="Disordered" evidence="1">
    <location>
        <begin position="504"/>
        <end position="561"/>
    </location>
</feature>
<dbReference type="EMBL" id="JAACJK010000010">
    <property type="protein sequence ID" value="KAF5338998.1"/>
    <property type="molecule type" value="Genomic_DNA"/>
</dbReference>
<keyword evidence="3" id="KW-1185">Reference proteome</keyword>
<protein>
    <submittedName>
        <fullName evidence="2">Uncharacterized protein</fullName>
    </submittedName>
</protein>
<organism evidence="2 3">
    <name type="scientific">Ephemerocybe angulata</name>
    <dbReference type="NCBI Taxonomy" id="980116"/>
    <lineage>
        <taxon>Eukaryota</taxon>
        <taxon>Fungi</taxon>
        <taxon>Dikarya</taxon>
        <taxon>Basidiomycota</taxon>
        <taxon>Agaricomycotina</taxon>
        <taxon>Agaricomycetes</taxon>
        <taxon>Agaricomycetidae</taxon>
        <taxon>Agaricales</taxon>
        <taxon>Agaricineae</taxon>
        <taxon>Psathyrellaceae</taxon>
        <taxon>Ephemerocybe</taxon>
    </lineage>
</organism>
<feature type="compositionally biased region" description="Low complexity" evidence="1">
    <location>
        <begin position="701"/>
        <end position="715"/>
    </location>
</feature>